<evidence type="ECO:0000313" key="5">
    <source>
        <dbReference type="EMBL" id="PVY61893.1"/>
    </source>
</evidence>
<sequence length="333" mass="35960">MNTKSHPIWKYATAVASAVVASLAIAASSQAAPTKVRVGSTVSVDASAAALCLAMENGAFEKAGLEVDLKVFVQSNQKYDTMKAGGLDMDINMGAINAAQLHSAGVPIVVLRAGTPADVWAVIAKKDSTLTKPQDFKGKKFGVVSLSGTNYGTTYLAFKTEGIDFRKDVRVSTLPPSALVTALEKGDIDGATTYEPFLTTALKTGAVKVLFRPGDIYQQKFNEPFIALVIAAHKDFLESNRSDAEKFMAVIEETRTSLPEHADEAAAALVKHMPEMKMSVAETKELLVRYLPDAIKSQNTPEFIQSVQNLYDRLLEANQLKSPVKASDFWIKL</sequence>
<proteinExistence type="inferred from homology"/>
<gene>
    <name evidence="5" type="ORF">C7440_2627</name>
</gene>
<evidence type="ECO:0000313" key="6">
    <source>
        <dbReference type="Proteomes" id="UP000246145"/>
    </source>
</evidence>
<evidence type="ECO:0000256" key="3">
    <source>
        <dbReference type="ARBA" id="ARBA00022729"/>
    </source>
</evidence>
<comment type="similarity">
    <text evidence="2">Belongs to the bacterial solute-binding protein SsuA/TauA family.</text>
</comment>
<accession>A0A2U1CLM6</accession>
<dbReference type="GO" id="GO:0042597">
    <property type="term" value="C:periplasmic space"/>
    <property type="evidence" value="ECO:0007669"/>
    <property type="project" value="UniProtKB-SubCell"/>
</dbReference>
<dbReference type="PANTHER" id="PTHR30024">
    <property type="entry name" value="ALIPHATIC SULFONATES-BINDING PROTEIN-RELATED"/>
    <property type="match status" value="1"/>
</dbReference>
<dbReference type="SUPFAM" id="SSF53850">
    <property type="entry name" value="Periplasmic binding protein-like II"/>
    <property type="match status" value="1"/>
</dbReference>
<dbReference type="Gene3D" id="3.40.190.10">
    <property type="entry name" value="Periplasmic binding protein-like II"/>
    <property type="match status" value="2"/>
</dbReference>
<evidence type="ECO:0000256" key="1">
    <source>
        <dbReference type="ARBA" id="ARBA00004418"/>
    </source>
</evidence>
<dbReference type="EMBL" id="QEKO01000003">
    <property type="protein sequence ID" value="PVY61893.1"/>
    <property type="molecule type" value="Genomic_DNA"/>
</dbReference>
<protein>
    <submittedName>
        <fullName evidence="5">Phthalate transport system substrate-binding protein</fullName>
    </submittedName>
</protein>
<evidence type="ECO:0000256" key="4">
    <source>
        <dbReference type="SAM" id="SignalP"/>
    </source>
</evidence>
<keyword evidence="3 4" id="KW-0732">Signal</keyword>
<dbReference type="RefSeq" id="WP_167752569.1">
    <property type="nucleotide sequence ID" value="NZ_JACCEX010000003.1"/>
</dbReference>
<dbReference type="PANTHER" id="PTHR30024:SF47">
    <property type="entry name" value="TAURINE-BINDING PERIPLASMIC PROTEIN"/>
    <property type="match status" value="1"/>
</dbReference>
<dbReference type="Proteomes" id="UP000246145">
    <property type="component" value="Unassembled WGS sequence"/>
</dbReference>
<evidence type="ECO:0000256" key="2">
    <source>
        <dbReference type="ARBA" id="ARBA00010742"/>
    </source>
</evidence>
<name>A0A2U1CLM6_9BURK</name>
<comment type="caution">
    <text evidence="5">The sequence shown here is derived from an EMBL/GenBank/DDBJ whole genome shotgun (WGS) entry which is preliminary data.</text>
</comment>
<keyword evidence="6" id="KW-1185">Reference proteome</keyword>
<dbReference type="STRING" id="1231391.GCA_000308195_00442"/>
<feature type="signal peptide" evidence="4">
    <location>
        <begin position="1"/>
        <end position="31"/>
    </location>
</feature>
<dbReference type="AlphaFoldDB" id="A0A2U1CLM6"/>
<reference evidence="5 6" key="1">
    <citation type="submission" date="2018-04" db="EMBL/GenBank/DDBJ databases">
        <title>Genomic Encyclopedia of Type Strains, Phase IV (KMG-IV): sequencing the most valuable type-strain genomes for metagenomic binning, comparative biology and taxonomic classification.</title>
        <authorList>
            <person name="Goeker M."/>
        </authorList>
    </citation>
    <scope>NUCLEOTIDE SEQUENCE [LARGE SCALE GENOMIC DNA]</scope>
    <source>
        <strain evidence="5 6">DSM 10065</strain>
    </source>
</reference>
<feature type="chain" id="PRO_5015469870" evidence="4">
    <location>
        <begin position="32"/>
        <end position="333"/>
    </location>
</feature>
<dbReference type="Pfam" id="PF13379">
    <property type="entry name" value="NMT1_2"/>
    <property type="match status" value="1"/>
</dbReference>
<comment type="subcellular location">
    <subcellularLocation>
        <location evidence="1">Periplasm</location>
    </subcellularLocation>
</comment>
<organism evidence="5 6">
    <name type="scientific">Pusillimonas noertemannii</name>
    <dbReference type="NCBI Taxonomy" id="305977"/>
    <lineage>
        <taxon>Bacteria</taxon>
        <taxon>Pseudomonadati</taxon>
        <taxon>Pseudomonadota</taxon>
        <taxon>Betaproteobacteria</taxon>
        <taxon>Burkholderiales</taxon>
        <taxon>Alcaligenaceae</taxon>
        <taxon>Pusillimonas</taxon>
    </lineage>
</organism>